<reference evidence="8 9" key="1">
    <citation type="journal article" date="2016" name="Sci. Rep.">
        <title>Metabolic traits of an uncultured archaeal lineage -MSBL1- from brine pools of the Red Sea.</title>
        <authorList>
            <person name="Mwirichia R."/>
            <person name="Alam I."/>
            <person name="Rashid M."/>
            <person name="Vinu M."/>
            <person name="Ba-Alawi W."/>
            <person name="Anthony Kamau A."/>
            <person name="Kamanda Ngugi D."/>
            <person name="Goker M."/>
            <person name="Klenk H.P."/>
            <person name="Bajic V."/>
            <person name="Stingl U."/>
        </authorList>
    </citation>
    <scope>NUCLEOTIDE SEQUENCE [LARGE SCALE GENOMIC DNA]</scope>
    <source>
        <strain evidence="8">SCGC-AAA261F17</strain>
    </source>
</reference>
<comment type="catalytic activity">
    <reaction evidence="1 7">
        <text>Endonucleolytic cleavage at apurinic or apyrimidinic sites to products with a 5'-phosphate.</text>
        <dbReference type="EC" id="3.1.21.7"/>
    </reaction>
</comment>
<keyword evidence="9" id="KW-1185">Reference proteome</keyword>
<comment type="subcellular location">
    <subcellularLocation>
        <location evidence="2 7">Cytoplasm</location>
    </subcellularLocation>
</comment>
<comment type="similarity">
    <text evidence="7">Belongs to the endonuclease V family.</text>
</comment>
<evidence type="ECO:0000256" key="2">
    <source>
        <dbReference type="ARBA" id="ARBA00004496"/>
    </source>
</evidence>
<name>A0A133V7G8_9EURY</name>
<evidence type="ECO:0000313" key="8">
    <source>
        <dbReference type="EMBL" id="KXB02388.1"/>
    </source>
</evidence>
<dbReference type="GO" id="GO:0016891">
    <property type="term" value="F:RNA endonuclease activity producing 5'-phosphomonoesters, hydrolytic mechanism"/>
    <property type="evidence" value="ECO:0007669"/>
    <property type="project" value="TreeGrafter"/>
</dbReference>
<sequence>MMLEILKPPTTNLDELSKIQRKIAKQVIKEDKTGDINTIAGCDISFSKGNQACAASVLLQYPDLKELDHWTEEVEVDFPYIPTYLAFRELEPMLKVLDDVEADVYMIGAQGLAHPRRAGLASHLGAIIDKPTLGVAKNILCGEAKEPEPEKGSYTLLKDKGETIGATVRTRSNVKPVYVSIGHKVSLEKAIEIALKTAPKYKLPEPIRAAHNLATKAMKENPDRSLMKKLTDFR</sequence>
<keyword evidence="5 7" id="KW-0255">Endonuclease</keyword>
<keyword evidence="6 7" id="KW-0378">Hydrolase</keyword>
<evidence type="ECO:0000256" key="7">
    <source>
        <dbReference type="HAMAP-Rule" id="MF_00801"/>
    </source>
</evidence>
<dbReference type="InterPro" id="IPR007581">
    <property type="entry name" value="Endonuclease-V"/>
</dbReference>
<evidence type="ECO:0000256" key="4">
    <source>
        <dbReference type="ARBA" id="ARBA00022722"/>
    </source>
</evidence>
<accession>A0A133V7G8</accession>
<protein>
    <recommendedName>
        <fullName evidence="7">Endonuclease V</fullName>
        <ecNumber evidence="7">3.1.21.7</ecNumber>
    </recommendedName>
    <alternativeName>
        <fullName evidence="7">Deoxyinosine 3'endonuclease</fullName>
    </alternativeName>
    <alternativeName>
        <fullName evidence="7">Deoxyribonuclease V</fullName>
        <shortName evidence="7">DNase V</shortName>
    </alternativeName>
</protein>
<feature type="site" description="Interaction with target DNA" evidence="7">
    <location>
        <position position="80"/>
    </location>
</feature>
<dbReference type="PANTHER" id="PTHR28511">
    <property type="entry name" value="ENDONUCLEASE V"/>
    <property type="match status" value="1"/>
</dbReference>
<dbReference type="HAMAP" id="MF_00801">
    <property type="entry name" value="Endonuclease_5"/>
    <property type="match status" value="1"/>
</dbReference>
<evidence type="ECO:0000256" key="3">
    <source>
        <dbReference type="ARBA" id="ARBA00022490"/>
    </source>
</evidence>
<dbReference type="PATRIC" id="fig|1698274.3.peg.378"/>
<proteinExistence type="inferred from homology"/>
<dbReference type="Pfam" id="PF04493">
    <property type="entry name" value="Endonuclease_5"/>
    <property type="match status" value="1"/>
</dbReference>
<comment type="caution">
    <text evidence="7">Lacks conserved residue(s) required for the propagation of feature annotation.</text>
</comment>
<dbReference type="GO" id="GO:0006281">
    <property type="term" value="P:DNA repair"/>
    <property type="evidence" value="ECO:0007669"/>
    <property type="project" value="UniProtKB-UniRule"/>
</dbReference>
<dbReference type="CDD" id="cd06559">
    <property type="entry name" value="Endonuclease_V"/>
    <property type="match status" value="1"/>
</dbReference>
<dbReference type="GO" id="GO:0043737">
    <property type="term" value="F:deoxyribonuclease V activity"/>
    <property type="evidence" value="ECO:0007669"/>
    <property type="project" value="UniProtKB-UniRule"/>
</dbReference>
<evidence type="ECO:0000256" key="5">
    <source>
        <dbReference type="ARBA" id="ARBA00022759"/>
    </source>
</evidence>
<dbReference type="AlphaFoldDB" id="A0A133V7G8"/>
<dbReference type="Gene3D" id="3.30.2170.10">
    <property type="entry name" value="archaeoglobus fulgidus dsm 4304 superfamily"/>
    <property type="match status" value="1"/>
</dbReference>
<organism evidence="8 9">
    <name type="scientific">candidate division MSBL1 archaeon SCGC-AAA261F17</name>
    <dbReference type="NCBI Taxonomy" id="1698274"/>
    <lineage>
        <taxon>Archaea</taxon>
        <taxon>Methanobacteriati</taxon>
        <taxon>Methanobacteriota</taxon>
        <taxon>candidate division MSBL1</taxon>
    </lineage>
</organism>
<evidence type="ECO:0000256" key="6">
    <source>
        <dbReference type="ARBA" id="ARBA00022801"/>
    </source>
</evidence>
<dbReference type="PANTHER" id="PTHR28511:SF1">
    <property type="entry name" value="ENDONUCLEASE V"/>
    <property type="match status" value="1"/>
</dbReference>
<dbReference type="Proteomes" id="UP000070035">
    <property type="component" value="Unassembled WGS sequence"/>
</dbReference>
<gene>
    <name evidence="7" type="primary">nfi</name>
    <name evidence="8" type="ORF">AKJ44_00635</name>
</gene>
<dbReference type="EMBL" id="LHXY01000004">
    <property type="protein sequence ID" value="KXB02388.1"/>
    <property type="molecule type" value="Genomic_DNA"/>
</dbReference>
<dbReference type="GO" id="GO:0005737">
    <property type="term" value="C:cytoplasm"/>
    <property type="evidence" value="ECO:0007669"/>
    <property type="project" value="UniProtKB-SubCell"/>
</dbReference>
<dbReference type="GO" id="GO:0003727">
    <property type="term" value="F:single-stranded RNA binding"/>
    <property type="evidence" value="ECO:0007669"/>
    <property type="project" value="TreeGrafter"/>
</dbReference>
<dbReference type="EC" id="3.1.21.7" evidence="7"/>
<keyword evidence="4 7" id="KW-0540">Nuclease</keyword>
<comment type="caution">
    <text evidence="8">The sequence shown here is derived from an EMBL/GenBank/DDBJ whole genome shotgun (WGS) entry which is preliminary data.</text>
</comment>
<evidence type="ECO:0000256" key="1">
    <source>
        <dbReference type="ARBA" id="ARBA00001835"/>
    </source>
</evidence>
<keyword evidence="7" id="KW-0234">DNA repair</keyword>
<comment type="function">
    <text evidence="7">DNA repair enzyme involved in the repair of deaminated bases. Selectively cleaves double-stranded DNA at the second phosphodiester bond 3' to a deoxyinosine leaving behind the intact lesion on the nicked DNA.</text>
</comment>
<keyword evidence="3 7" id="KW-0963">Cytoplasm</keyword>
<evidence type="ECO:0000313" key="9">
    <source>
        <dbReference type="Proteomes" id="UP000070035"/>
    </source>
</evidence>
<keyword evidence="7" id="KW-0227">DNA damage</keyword>